<name>A0A191WE44_9MICO</name>
<accession>A0A191WE44</accession>
<evidence type="ECO:0000313" key="1">
    <source>
        <dbReference type="EMBL" id="ANJ26541.1"/>
    </source>
</evidence>
<organism evidence="1 2">
    <name type="scientific">Agromyces aureus</name>
    <dbReference type="NCBI Taxonomy" id="453304"/>
    <lineage>
        <taxon>Bacteria</taxon>
        <taxon>Bacillati</taxon>
        <taxon>Actinomycetota</taxon>
        <taxon>Actinomycetes</taxon>
        <taxon>Micrococcales</taxon>
        <taxon>Microbacteriaceae</taxon>
        <taxon>Agromyces</taxon>
    </lineage>
</organism>
<dbReference type="KEGG" id="agy:ATC03_07220"/>
<evidence type="ECO:0000313" key="2">
    <source>
        <dbReference type="Proteomes" id="UP000078437"/>
    </source>
</evidence>
<reference evidence="1 2" key="1">
    <citation type="journal article" date="2016" name="Int. J. Syst. Evol. Microbiol.">
        <title>Agromyces aureus sp. nov., isolated from the rhizosphere of Salix caprea L. grown in a heavy-metal-contaminated soil.</title>
        <authorList>
            <person name="Corretto E."/>
            <person name="Antonielli L."/>
            <person name="Sessitsch A."/>
            <person name="Compant S."/>
            <person name="Gorfer M."/>
            <person name="Kuffner M."/>
            <person name="Brader G."/>
        </authorList>
    </citation>
    <scope>NUCLEOTIDE SEQUENCE [LARGE SCALE GENOMIC DNA]</scope>
    <source>
        <strain evidence="1 2">AR33</strain>
    </source>
</reference>
<dbReference type="AlphaFoldDB" id="A0A191WE44"/>
<protein>
    <submittedName>
        <fullName evidence="1">Uncharacterized protein</fullName>
    </submittedName>
</protein>
<dbReference type="STRING" id="453304.ATC03_07220"/>
<keyword evidence="2" id="KW-1185">Reference proteome</keyword>
<sequence length="74" mass="8143">MKTIELRQARHLEVGDTLVNVAGHVYEVTKLTRIGRGIRVQYLTSEGRPGRFTAAPESLSRVYASSSRSTPISA</sequence>
<reference evidence="2" key="2">
    <citation type="submission" date="2016-01" db="EMBL/GenBank/DDBJ databases">
        <title>Complete genome sequence of Agromyces aureus AR33T and comparison with related organisms.</title>
        <authorList>
            <person name="Corretto E."/>
            <person name="Antonielli L."/>
            <person name="Sessitsch A."/>
            <person name="Brader G."/>
        </authorList>
    </citation>
    <scope>NUCLEOTIDE SEQUENCE [LARGE SCALE GENOMIC DNA]</scope>
    <source>
        <strain evidence="2">AR33</strain>
    </source>
</reference>
<gene>
    <name evidence="1" type="ORF">ATC03_07220</name>
</gene>
<dbReference type="EMBL" id="CP013979">
    <property type="protein sequence ID" value="ANJ26541.1"/>
    <property type="molecule type" value="Genomic_DNA"/>
</dbReference>
<dbReference type="OrthoDB" id="5007609at2"/>
<dbReference type="Proteomes" id="UP000078437">
    <property type="component" value="Chromosome"/>
</dbReference>
<proteinExistence type="predicted"/>
<dbReference type="RefSeq" id="WP_067874953.1">
    <property type="nucleotide sequence ID" value="NZ_CP013979.1"/>
</dbReference>